<dbReference type="InterPro" id="IPR040394">
    <property type="entry name" value="FBX25/32"/>
</dbReference>
<dbReference type="AlphaFoldDB" id="A0AAD9KB80"/>
<comment type="caution">
    <text evidence="6">The sequence shown here is derived from an EMBL/GenBank/DDBJ whole genome shotgun (WGS) entry which is preliminary data.</text>
</comment>
<keyword evidence="7" id="KW-1185">Reference proteome</keyword>
<accession>A0AAD9KB80</accession>
<protein>
    <recommendedName>
        <fullName evidence="5">F-box domain-containing protein</fullName>
    </recommendedName>
</protein>
<comment type="pathway">
    <text evidence="2">Protein modification; protein ubiquitination.</text>
</comment>
<feature type="domain" description="F-box" evidence="5">
    <location>
        <begin position="202"/>
        <end position="249"/>
    </location>
</feature>
<dbReference type="GO" id="GO:0005634">
    <property type="term" value="C:nucleus"/>
    <property type="evidence" value="ECO:0007669"/>
    <property type="project" value="UniProtKB-SubCell"/>
</dbReference>
<keyword evidence="4" id="KW-0539">Nucleus</keyword>
<organism evidence="6 7">
    <name type="scientific">Paralvinella palmiformis</name>
    <dbReference type="NCBI Taxonomy" id="53620"/>
    <lineage>
        <taxon>Eukaryota</taxon>
        <taxon>Metazoa</taxon>
        <taxon>Spiralia</taxon>
        <taxon>Lophotrochozoa</taxon>
        <taxon>Annelida</taxon>
        <taxon>Polychaeta</taxon>
        <taxon>Sedentaria</taxon>
        <taxon>Canalipalpata</taxon>
        <taxon>Terebellida</taxon>
        <taxon>Terebelliformia</taxon>
        <taxon>Alvinellidae</taxon>
        <taxon>Paralvinella</taxon>
    </lineage>
</organism>
<name>A0AAD9KB80_9ANNE</name>
<dbReference type="GO" id="GO:0005737">
    <property type="term" value="C:cytoplasm"/>
    <property type="evidence" value="ECO:0007669"/>
    <property type="project" value="TreeGrafter"/>
</dbReference>
<dbReference type="PANTHER" id="PTHR13123:SF7">
    <property type="entry name" value="LD30288P"/>
    <property type="match status" value="1"/>
</dbReference>
<reference evidence="6" key="1">
    <citation type="journal article" date="2023" name="Mol. Biol. Evol.">
        <title>Third-Generation Sequencing Reveals the Adaptive Role of the Epigenome in Three Deep-Sea Polychaetes.</title>
        <authorList>
            <person name="Perez M."/>
            <person name="Aroh O."/>
            <person name="Sun Y."/>
            <person name="Lan Y."/>
            <person name="Juniper S.K."/>
            <person name="Young C.R."/>
            <person name="Angers B."/>
            <person name="Qian P.Y."/>
        </authorList>
    </citation>
    <scope>NUCLEOTIDE SEQUENCE</scope>
    <source>
        <strain evidence="6">P08H-3</strain>
    </source>
</reference>
<keyword evidence="3" id="KW-0833">Ubl conjugation pathway</keyword>
<evidence type="ECO:0000256" key="2">
    <source>
        <dbReference type="ARBA" id="ARBA00004906"/>
    </source>
</evidence>
<dbReference type="GO" id="GO:0019005">
    <property type="term" value="C:SCF ubiquitin ligase complex"/>
    <property type="evidence" value="ECO:0007669"/>
    <property type="project" value="TreeGrafter"/>
</dbReference>
<dbReference type="EMBL" id="JAODUP010000027">
    <property type="protein sequence ID" value="KAK2167460.1"/>
    <property type="molecule type" value="Genomic_DNA"/>
</dbReference>
<evidence type="ECO:0000256" key="1">
    <source>
        <dbReference type="ARBA" id="ARBA00004123"/>
    </source>
</evidence>
<evidence type="ECO:0000256" key="4">
    <source>
        <dbReference type="ARBA" id="ARBA00023242"/>
    </source>
</evidence>
<dbReference type="InterPro" id="IPR001810">
    <property type="entry name" value="F-box_dom"/>
</dbReference>
<evidence type="ECO:0000259" key="5">
    <source>
        <dbReference type="PROSITE" id="PS50181"/>
    </source>
</evidence>
<dbReference type="SUPFAM" id="SSF81383">
    <property type="entry name" value="F-box domain"/>
    <property type="match status" value="1"/>
</dbReference>
<dbReference type="PANTHER" id="PTHR13123">
    <property type="entry name" value="LD30288P"/>
    <property type="match status" value="1"/>
</dbReference>
<gene>
    <name evidence="6" type="ORF">LSH36_27g00009</name>
</gene>
<evidence type="ECO:0000256" key="3">
    <source>
        <dbReference type="ARBA" id="ARBA00022786"/>
    </source>
</evidence>
<dbReference type="GO" id="GO:0016567">
    <property type="term" value="P:protein ubiquitination"/>
    <property type="evidence" value="ECO:0007669"/>
    <property type="project" value="TreeGrafter"/>
</dbReference>
<sequence>MPFLGQDWRSPGEQWVRTSEGWERLQLWRLKLFENLNENVLARLLKLTAVEDLIKQKEIKANRSQPHIVVTNRMSREKNFQISLSEALTRLDMCGAIKDIRRFNYVCKLLEFLVKRKFTNLSGAAQKAVLTLTELLVNNVMKTNNHLSTAQKLLKELIITLERGYYDHVGGSLLWHKHQHMAECLQNKLNNLELKERMDDGKIQMSDLPDDCIREILLRLNNHQDLVNTGLTEVRTFQLVQEKQFWHNLCIFHFTNEQWSSVLKRDECIDTLPWPLLYKRLVKRYGLRDVFAEMLHLCKHCNTLYWKDHGHPCFLPDLDPKSIPISPVMCVELFTG</sequence>
<proteinExistence type="predicted"/>
<comment type="subcellular location">
    <subcellularLocation>
        <location evidence="1">Nucleus</location>
    </subcellularLocation>
</comment>
<evidence type="ECO:0000313" key="7">
    <source>
        <dbReference type="Proteomes" id="UP001208570"/>
    </source>
</evidence>
<dbReference type="PROSITE" id="PS50181">
    <property type="entry name" value="FBOX"/>
    <property type="match status" value="1"/>
</dbReference>
<evidence type="ECO:0000313" key="6">
    <source>
        <dbReference type="EMBL" id="KAK2167460.1"/>
    </source>
</evidence>
<dbReference type="InterPro" id="IPR036047">
    <property type="entry name" value="F-box-like_dom_sf"/>
</dbReference>
<dbReference type="Proteomes" id="UP001208570">
    <property type="component" value="Unassembled WGS sequence"/>
</dbReference>